<reference evidence="2" key="1">
    <citation type="submission" date="2023-07" db="EMBL/GenBank/DDBJ databases">
        <title>30 novel species of actinomycetes from the DSMZ collection.</title>
        <authorList>
            <person name="Nouioui I."/>
        </authorList>
    </citation>
    <scope>NUCLEOTIDE SEQUENCE [LARGE SCALE GENOMIC DNA]</scope>
    <source>
        <strain evidence="2">DSM 44938</strain>
    </source>
</reference>
<dbReference type="Pfam" id="PF04655">
    <property type="entry name" value="APH_6_hur"/>
    <property type="match status" value="1"/>
</dbReference>
<name>A0ABU2MRP0_9ACTN</name>
<evidence type="ECO:0000313" key="1">
    <source>
        <dbReference type="EMBL" id="MDT0343269.1"/>
    </source>
</evidence>
<dbReference type="EMBL" id="JAVREL010000005">
    <property type="protein sequence ID" value="MDT0343269.1"/>
    <property type="molecule type" value="Genomic_DNA"/>
</dbReference>
<proteinExistence type="predicted"/>
<dbReference type="Proteomes" id="UP001183246">
    <property type="component" value="Unassembled WGS sequence"/>
</dbReference>
<dbReference type="RefSeq" id="WP_311704400.1">
    <property type="nucleotide sequence ID" value="NZ_JAVREL010000005.1"/>
</dbReference>
<evidence type="ECO:0000313" key="2">
    <source>
        <dbReference type="Proteomes" id="UP001183246"/>
    </source>
</evidence>
<organism evidence="1 2">
    <name type="scientific">Streptomyces litchfieldiae</name>
    <dbReference type="NCBI Taxonomy" id="3075543"/>
    <lineage>
        <taxon>Bacteria</taxon>
        <taxon>Bacillati</taxon>
        <taxon>Actinomycetota</taxon>
        <taxon>Actinomycetes</taxon>
        <taxon>Kitasatosporales</taxon>
        <taxon>Streptomycetaceae</taxon>
        <taxon>Streptomyces</taxon>
    </lineage>
</organism>
<dbReference type="InterPro" id="IPR006748">
    <property type="entry name" value="NH2Glyco/OHUrea_AB-resist_kin"/>
</dbReference>
<keyword evidence="2" id="KW-1185">Reference proteome</keyword>
<sequence length="301" mass="32705">MITIPRELADAHAQYNGDAGRAWIAALPGLAERMLDRWGLRPAGPVRSGVVALVLPVTDADGRRAALKLQPADDETGGEPLALRAWNGNGAVRLLAHDPDSGSLLLEALDPDHSLDGIPDTLTALRPLTELLGRLSATPPPPGLRHLRDMAHRMVARTPDALPRLARDDERRLLADCAAATRELLTEPGEALLHWDLHYQNVLAPLPGTERGEPWLAIDPKPLVGDVGFELLPAIHNRFDPDETLRRFDLMTGILSLDRARAKGWTLARVLQNCLWSLTDGDSALPPVQKSVAEALLTQLS</sequence>
<accession>A0ABU2MRP0</accession>
<dbReference type="InterPro" id="IPR011009">
    <property type="entry name" value="Kinase-like_dom_sf"/>
</dbReference>
<protein>
    <submittedName>
        <fullName evidence="1">Aminoglycoside phosphotransferase family protein</fullName>
    </submittedName>
</protein>
<gene>
    <name evidence="1" type="ORF">RM590_11675</name>
</gene>
<dbReference type="SUPFAM" id="SSF56112">
    <property type="entry name" value="Protein kinase-like (PK-like)"/>
    <property type="match status" value="1"/>
</dbReference>
<comment type="caution">
    <text evidence="1">The sequence shown here is derived from an EMBL/GenBank/DDBJ whole genome shotgun (WGS) entry which is preliminary data.</text>
</comment>